<reference evidence="2" key="2">
    <citation type="journal article" date="2022" name="Syst. Appl. Microbiol.">
        <title>Physiological and genomic characterisation of Luteimonas fraxinea sp. nov., a bacterial species associated with trees tolerant to ash dieback.</title>
        <authorList>
            <person name="Ulrich K."/>
            <person name="Becker R."/>
            <person name="Behrendt U."/>
            <person name="Kube M."/>
            <person name="Schneck V."/>
            <person name="Ulrich A."/>
        </authorList>
    </citation>
    <scope>NUCLEOTIDE SEQUENCE</scope>
    <source>
        <strain evidence="2">A1P009</strain>
    </source>
</reference>
<keyword evidence="1" id="KW-0732">Signal</keyword>
<dbReference type="PROSITE" id="PS51257">
    <property type="entry name" value="PROKAR_LIPOPROTEIN"/>
    <property type="match status" value="1"/>
</dbReference>
<evidence type="ECO:0000313" key="3">
    <source>
        <dbReference type="Proteomes" id="UP001430360"/>
    </source>
</evidence>
<proteinExistence type="predicted"/>
<dbReference type="RefSeq" id="WP_232137529.1">
    <property type="nucleotide sequence ID" value="NZ_CP089507.1"/>
</dbReference>
<comment type="caution">
    <text evidence="2">The sequence shown here is derived from an EMBL/GenBank/DDBJ whole genome shotgun (WGS) entry which is preliminary data.</text>
</comment>
<protein>
    <submittedName>
        <fullName evidence="2">Uncharacterized protein</fullName>
    </submittedName>
</protein>
<gene>
    <name evidence="2" type="ORF">LTT95_15090</name>
</gene>
<keyword evidence="3" id="KW-1185">Reference proteome</keyword>
<dbReference type="EMBL" id="JAJQKU010000005">
    <property type="protein sequence ID" value="MCD9098266.1"/>
    <property type="molecule type" value="Genomic_DNA"/>
</dbReference>
<feature type="chain" id="PRO_5046977993" evidence="1">
    <location>
        <begin position="24"/>
        <end position="140"/>
    </location>
</feature>
<dbReference type="Proteomes" id="UP001430360">
    <property type="component" value="Unassembled WGS sequence"/>
</dbReference>
<organism evidence="2 3">
    <name type="scientific">Luteimonas fraxinea</name>
    <dbReference type="NCBI Taxonomy" id="2901869"/>
    <lineage>
        <taxon>Bacteria</taxon>
        <taxon>Pseudomonadati</taxon>
        <taxon>Pseudomonadota</taxon>
        <taxon>Gammaproteobacteria</taxon>
        <taxon>Lysobacterales</taxon>
        <taxon>Lysobacteraceae</taxon>
        <taxon>Luteimonas</taxon>
    </lineage>
</organism>
<evidence type="ECO:0000256" key="1">
    <source>
        <dbReference type="SAM" id="SignalP"/>
    </source>
</evidence>
<name>A0ABS8UHR2_9GAMM</name>
<sequence length="140" mass="14919">MTRRPIRLLLPALLVLSGVMLLAACQRGDADKALLEAPAVGDLYAAQLSEFSDYEFTDDAEKPIDPAYGLMRVVSADAAGVVVITENAASAEKSVSQSDIKGDLSTIEFDESEQIQIAKADLIKAHADGLIYVVKRPAAN</sequence>
<reference evidence="2" key="1">
    <citation type="submission" date="2021-12" db="EMBL/GenBank/DDBJ databases">
        <authorList>
            <person name="Ulrich A."/>
        </authorList>
    </citation>
    <scope>NUCLEOTIDE SEQUENCE</scope>
    <source>
        <strain evidence="2">A1P009</strain>
    </source>
</reference>
<feature type="signal peptide" evidence="1">
    <location>
        <begin position="1"/>
        <end position="23"/>
    </location>
</feature>
<evidence type="ECO:0000313" key="2">
    <source>
        <dbReference type="EMBL" id="MCD9098266.1"/>
    </source>
</evidence>
<accession>A0ABS8UHR2</accession>